<evidence type="ECO:0008006" key="4">
    <source>
        <dbReference type="Google" id="ProtNLM"/>
    </source>
</evidence>
<evidence type="ECO:0000313" key="3">
    <source>
        <dbReference type="Proteomes" id="UP001565368"/>
    </source>
</evidence>
<evidence type="ECO:0000256" key="1">
    <source>
        <dbReference type="SAM" id="MobiDB-lite"/>
    </source>
</evidence>
<name>A0ABR3PQW8_9TREE</name>
<dbReference type="GeneID" id="95989510"/>
<evidence type="ECO:0000313" key="2">
    <source>
        <dbReference type="EMBL" id="KAL1404856.1"/>
    </source>
</evidence>
<dbReference type="Proteomes" id="UP001565368">
    <property type="component" value="Unassembled WGS sequence"/>
</dbReference>
<feature type="region of interest" description="Disordered" evidence="1">
    <location>
        <begin position="489"/>
        <end position="545"/>
    </location>
</feature>
<reference evidence="2 3" key="1">
    <citation type="submission" date="2023-08" db="EMBL/GenBank/DDBJ databases">
        <title>Annotated Genome Sequence of Vanrija albida AlHP1.</title>
        <authorList>
            <person name="Herzog R."/>
        </authorList>
    </citation>
    <scope>NUCLEOTIDE SEQUENCE [LARGE SCALE GENOMIC DNA]</scope>
    <source>
        <strain evidence="2 3">AlHP1</strain>
    </source>
</reference>
<dbReference type="EMBL" id="JBBXJM010000007">
    <property type="protein sequence ID" value="KAL1404856.1"/>
    <property type="molecule type" value="Genomic_DNA"/>
</dbReference>
<organism evidence="2 3">
    <name type="scientific">Vanrija albida</name>
    <dbReference type="NCBI Taxonomy" id="181172"/>
    <lineage>
        <taxon>Eukaryota</taxon>
        <taxon>Fungi</taxon>
        <taxon>Dikarya</taxon>
        <taxon>Basidiomycota</taxon>
        <taxon>Agaricomycotina</taxon>
        <taxon>Tremellomycetes</taxon>
        <taxon>Trichosporonales</taxon>
        <taxon>Trichosporonaceae</taxon>
        <taxon>Vanrija</taxon>
    </lineage>
</organism>
<keyword evidence="3" id="KW-1185">Reference proteome</keyword>
<proteinExistence type="predicted"/>
<comment type="caution">
    <text evidence="2">The sequence shown here is derived from an EMBL/GenBank/DDBJ whole genome shotgun (WGS) entry which is preliminary data.</text>
</comment>
<sequence>MPPKRKDAAAEGLPRPPGAHKRGKRIMTLLQQHHATEDEPLSTPERTPPPPPHRPQLAGPALTASTALFAAAFASPAPAPPSPHACLLSVPGLTRPALDDAIGTFFASIGQTYQLSQSERVFSQRVSALLYDVAGLPPPPELAGVPAVSELLALAVAALGAPLSANPHLAPSLYARCLELTADEDALARGGIDAVEAVNLLAERVTKPRHAAHPLRLDPLGKGFAVDLALYHNLHIPPAPTHPEYTRRQTLFWTVWKFDAIRSSSASTSFRLAEANVGWPLPPGADSDVQFGIARVARKICAKLLSARAKTEGLQAADVDTALADLEDLGLGVGVGLDISAILDAAAHGTPQHAAYLVSTYNWMYLVVWIAVRDGAGALPSATVAAVNDAAMRATERMAELARTVAARQLLMLAPRAVRDQLAAFVLSLVRLMVEGAVSSASVAAQYMALAETMIAAVRSASAYPETAMLANVLNDAVHRAVATLRLDASPGPAPAPHAPSGPSYEQGWSTVAVPSPTAHRDALVPLPPLPPVEQAPEAQADDPAADADAFTLDQELLDFLSGCGIEIPFFT</sequence>
<gene>
    <name evidence="2" type="ORF">Q8F55_008467</name>
</gene>
<dbReference type="RefSeq" id="XP_069204800.1">
    <property type="nucleotide sequence ID" value="XM_069356863.1"/>
</dbReference>
<protein>
    <recommendedName>
        <fullName evidence="4">Transcription factor domain-containing protein</fullName>
    </recommendedName>
</protein>
<accession>A0ABR3PQW8</accession>
<feature type="region of interest" description="Disordered" evidence="1">
    <location>
        <begin position="1"/>
        <end position="59"/>
    </location>
</feature>